<evidence type="ECO:0000256" key="8">
    <source>
        <dbReference type="ARBA" id="ARBA00022989"/>
    </source>
</evidence>
<comment type="subcellular location">
    <subcellularLocation>
        <location evidence="2">Cell membrane</location>
    </subcellularLocation>
</comment>
<sequence>MAFLARWPIRWRLTLVFAVVMAVVLTAAGAATVLQFRDAVAEGDPTGALREATDDITADLTAELAVILPAVLAVAILAAYRLSRAALAPVDRMRAAAETISTAPAASTITTRLPMPTTNDEIARLADTLNTMLARLHTALDRERQFVADASHELRTPLSLLTTEIELALRRPRNSDELRAALHSALDETKRLTGLADDLLTLSHAELSATRDETTTILPVIDDIAARFAATGAHVTVHATPELRVAISADDLRRVLTALLDNATRHGGGDITITATEHHDSISIHVQDHGPGFPPEFLPVAFHRFTRADTARTSAGSGLGLAIAANLAAAYGGQAHASNKPDGGADISITLPTSSG</sequence>
<dbReference type="SMART" id="SM00304">
    <property type="entry name" value="HAMP"/>
    <property type="match status" value="1"/>
</dbReference>
<dbReference type="GO" id="GO:0000155">
    <property type="term" value="F:phosphorelay sensor kinase activity"/>
    <property type="evidence" value="ECO:0007669"/>
    <property type="project" value="InterPro"/>
</dbReference>
<dbReference type="InterPro" id="IPR003661">
    <property type="entry name" value="HisK_dim/P_dom"/>
</dbReference>
<name>A0A7I7WG98_MYCGU</name>
<dbReference type="Proteomes" id="UP000466187">
    <property type="component" value="Chromosome"/>
</dbReference>
<organism evidence="14 15">
    <name type="scientific">Mycolicibacterium gadium</name>
    <name type="common">Mycobacterium gadium</name>
    <dbReference type="NCBI Taxonomy" id="1794"/>
    <lineage>
        <taxon>Bacteria</taxon>
        <taxon>Bacillati</taxon>
        <taxon>Actinomycetota</taxon>
        <taxon>Actinomycetes</taxon>
        <taxon>Mycobacteriales</taxon>
        <taxon>Mycobacteriaceae</taxon>
        <taxon>Mycolicibacterium</taxon>
    </lineage>
</organism>
<dbReference type="PANTHER" id="PTHR45436">
    <property type="entry name" value="SENSOR HISTIDINE KINASE YKOH"/>
    <property type="match status" value="1"/>
</dbReference>
<dbReference type="InterPro" id="IPR005467">
    <property type="entry name" value="His_kinase_dom"/>
</dbReference>
<dbReference type="Pfam" id="PF02518">
    <property type="entry name" value="HATPase_c"/>
    <property type="match status" value="1"/>
</dbReference>
<reference evidence="14 15" key="1">
    <citation type="journal article" date="2019" name="Emerg. Microbes Infect.">
        <title>Comprehensive subspecies identification of 175 nontuberculous mycobacteria species based on 7547 genomic profiles.</title>
        <authorList>
            <person name="Matsumoto Y."/>
            <person name="Kinjo T."/>
            <person name="Motooka D."/>
            <person name="Nabeya D."/>
            <person name="Jung N."/>
            <person name="Uechi K."/>
            <person name="Horii T."/>
            <person name="Iida T."/>
            <person name="Fujita J."/>
            <person name="Nakamura S."/>
        </authorList>
    </citation>
    <scope>NUCLEOTIDE SEQUENCE [LARGE SCALE GENOMIC DNA]</scope>
    <source>
        <strain evidence="14 15">JCM 12688</strain>
    </source>
</reference>
<evidence type="ECO:0000313" key="14">
    <source>
        <dbReference type="EMBL" id="BBZ15892.1"/>
    </source>
</evidence>
<dbReference type="Gene3D" id="6.10.340.10">
    <property type="match status" value="1"/>
</dbReference>
<evidence type="ECO:0000256" key="11">
    <source>
        <dbReference type="SAM" id="Phobius"/>
    </source>
</evidence>
<evidence type="ECO:0000256" key="4">
    <source>
        <dbReference type="ARBA" id="ARBA00022553"/>
    </source>
</evidence>
<dbReference type="InterPro" id="IPR036890">
    <property type="entry name" value="HATPase_C_sf"/>
</dbReference>
<dbReference type="InterPro" id="IPR036097">
    <property type="entry name" value="HisK_dim/P_sf"/>
</dbReference>
<dbReference type="AlphaFoldDB" id="A0A7I7WG98"/>
<dbReference type="PROSITE" id="PS50109">
    <property type="entry name" value="HIS_KIN"/>
    <property type="match status" value="1"/>
</dbReference>
<dbReference type="InterPro" id="IPR003594">
    <property type="entry name" value="HATPase_dom"/>
</dbReference>
<evidence type="ECO:0000256" key="10">
    <source>
        <dbReference type="ARBA" id="ARBA00023136"/>
    </source>
</evidence>
<dbReference type="PANTHER" id="PTHR45436:SF5">
    <property type="entry name" value="SENSOR HISTIDINE KINASE TRCS"/>
    <property type="match status" value="1"/>
</dbReference>
<dbReference type="Gene3D" id="3.30.565.10">
    <property type="entry name" value="Histidine kinase-like ATPase, C-terminal domain"/>
    <property type="match status" value="1"/>
</dbReference>
<dbReference type="EC" id="2.7.13.3" evidence="3"/>
<keyword evidence="5" id="KW-0808">Transferase</keyword>
<evidence type="ECO:0000259" key="13">
    <source>
        <dbReference type="PROSITE" id="PS50885"/>
    </source>
</evidence>
<keyword evidence="10 11" id="KW-0472">Membrane</keyword>
<comment type="catalytic activity">
    <reaction evidence="1">
        <text>ATP + protein L-histidine = ADP + protein N-phospho-L-histidine.</text>
        <dbReference type="EC" id="2.7.13.3"/>
    </reaction>
</comment>
<dbReference type="FunFam" id="1.10.287.130:FF:000001">
    <property type="entry name" value="Two-component sensor histidine kinase"/>
    <property type="match status" value="1"/>
</dbReference>
<keyword evidence="6 11" id="KW-0812">Transmembrane</keyword>
<evidence type="ECO:0000256" key="1">
    <source>
        <dbReference type="ARBA" id="ARBA00000085"/>
    </source>
</evidence>
<dbReference type="SUPFAM" id="SSF55874">
    <property type="entry name" value="ATPase domain of HSP90 chaperone/DNA topoisomerase II/histidine kinase"/>
    <property type="match status" value="1"/>
</dbReference>
<evidence type="ECO:0000313" key="15">
    <source>
        <dbReference type="Proteomes" id="UP000466187"/>
    </source>
</evidence>
<keyword evidence="8 11" id="KW-1133">Transmembrane helix</keyword>
<accession>A0A7I7WG98</accession>
<dbReference type="SMART" id="SM00387">
    <property type="entry name" value="HATPase_c"/>
    <property type="match status" value="1"/>
</dbReference>
<evidence type="ECO:0000259" key="12">
    <source>
        <dbReference type="PROSITE" id="PS50109"/>
    </source>
</evidence>
<dbReference type="SUPFAM" id="SSF158472">
    <property type="entry name" value="HAMP domain-like"/>
    <property type="match status" value="1"/>
</dbReference>
<dbReference type="Gene3D" id="1.10.287.130">
    <property type="match status" value="1"/>
</dbReference>
<keyword evidence="9" id="KW-0902">Two-component regulatory system</keyword>
<evidence type="ECO:0000256" key="7">
    <source>
        <dbReference type="ARBA" id="ARBA00022777"/>
    </source>
</evidence>
<dbReference type="InterPro" id="IPR004358">
    <property type="entry name" value="Sig_transdc_His_kin-like_C"/>
</dbReference>
<evidence type="ECO:0000256" key="5">
    <source>
        <dbReference type="ARBA" id="ARBA00022679"/>
    </source>
</evidence>
<evidence type="ECO:0000256" key="3">
    <source>
        <dbReference type="ARBA" id="ARBA00012438"/>
    </source>
</evidence>
<dbReference type="CDD" id="cd00082">
    <property type="entry name" value="HisKA"/>
    <property type="match status" value="1"/>
</dbReference>
<dbReference type="SUPFAM" id="SSF47384">
    <property type="entry name" value="Homodimeric domain of signal transducing histidine kinase"/>
    <property type="match status" value="1"/>
</dbReference>
<dbReference type="PROSITE" id="PS50885">
    <property type="entry name" value="HAMP"/>
    <property type="match status" value="1"/>
</dbReference>
<dbReference type="Pfam" id="PF00512">
    <property type="entry name" value="HisKA"/>
    <property type="match status" value="1"/>
</dbReference>
<dbReference type="CDD" id="cd00075">
    <property type="entry name" value="HATPase"/>
    <property type="match status" value="1"/>
</dbReference>
<dbReference type="Pfam" id="PF00672">
    <property type="entry name" value="HAMP"/>
    <property type="match status" value="1"/>
</dbReference>
<dbReference type="PRINTS" id="PR00344">
    <property type="entry name" value="BCTRLSENSOR"/>
</dbReference>
<dbReference type="InterPro" id="IPR050428">
    <property type="entry name" value="TCS_sensor_his_kinase"/>
</dbReference>
<keyword evidence="7" id="KW-0418">Kinase</keyword>
<dbReference type="SMART" id="SM00388">
    <property type="entry name" value="HisKA"/>
    <property type="match status" value="1"/>
</dbReference>
<feature type="domain" description="Histidine kinase" evidence="12">
    <location>
        <begin position="149"/>
        <end position="355"/>
    </location>
</feature>
<keyword evidence="4" id="KW-0597">Phosphoprotein</keyword>
<evidence type="ECO:0000256" key="2">
    <source>
        <dbReference type="ARBA" id="ARBA00004236"/>
    </source>
</evidence>
<dbReference type="GO" id="GO:0005886">
    <property type="term" value="C:plasma membrane"/>
    <property type="evidence" value="ECO:0007669"/>
    <property type="project" value="UniProtKB-SubCell"/>
</dbReference>
<protein>
    <recommendedName>
        <fullName evidence="3">histidine kinase</fullName>
        <ecNumber evidence="3">2.7.13.3</ecNumber>
    </recommendedName>
</protein>
<evidence type="ECO:0000256" key="9">
    <source>
        <dbReference type="ARBA" id="ARBA00023012"/>
    </source>
</evidence>
<evidence type="ECO:0000256" key="6">
    <source>
        <dbReference type="ARBA" id="ARBA00022692"/>
    </source>
</evidence>
<dbReference type="EMBL" id="AP022608">
    <property type="protein sequence ID" value="BBZ15892.1"/>
    <property type="molecule type" value="Genomic_DNA"/>
</dbReference>
<dbReference type="RefSeq" id="WP_163684228.1">
    <property type="nucleotide sequence ID" value="NZ_AP022608.1"/>
</dbReference>
<dbReference type="CDD" id="cd06225">
    <property type="entry name" value="HAMP"/>
    <property type="match status" value="1"/>
</dbReference>
<feature type="transmembrane region" description="Helical" evidence="11">
    <location>
        <begin position="64"/>
        <end position="83"/>
    </location>
</feature>
<proteinExistence type="predicted"/>
<dbReference type="KEGG" id="mgad:MGAD_02270"/>
<dbReference type="InterPro" id="IPR003660">
    <property type="entry name" value="HAMP_dom"/>
</dbReference>
<gene>
    <name evidence="14" type="ORF">MGAD_02270</name>
</gene>
<feature type="domain" description="HAMP" evidence="13">
    <location>
        <begin position="84"/>
        <end position="141"/>
    </location>
</feature>